<dbReference type="Proteomes" id="UP000050525">
    <property type="component" value="Unassembled WGS sequence"/>
</dbReference>
<proteinExistence type="predicted"/>
<comment type="caution">
    <text evidence="1">The sequence shown here is derived from an EMBL/GenBank/DDBJ whole genome shotgun (WGS) entry which is preliminary data.</text>
</comment>
<organism evidence="1 2">
    <name type="scientific">Alligator mississippiensis</name>
    <name type="common">American alligator</name>
    <dbReference type="NCBI Taxonomy" id="8496"/>
    <lineage>
        <taxon>Eukaryota</taxon>
        <taxon>Metazoa</taxon>
        <taxon>Chordata</taxon>
        <taxon>Craniata</taxon>
        <taxon>Vertebrata</taxon>
        <taxon>Euteleostomi</taxon>
        <taxon>Archelosauria</taxon>
        <taxon>Archosauria</taxon>
        <taxon>Crocodylia</taxon>
        <taxon>Alligatoridae</taxon>
        <taxon>Alligatorinae</taxon>
        <taxon>Alligator</taxon>
    </lineage>
</organism>
<accession>A0A151P2R7</accession>
<gene>
    <name evidence="1" type="ORF">Y1Q_0011098</name>
</gene>
<protein>
    <submittedName>
        <fullName evidence="1">Uncharacterized protein</fullName>
    </submittedName>
</protein>
<name>A0A151P2R7_ALLMI</name>
<sequence length="66" mass="6632">MGNPTESSPVSCMFLPATASHGSTSTSASTGPIPNWCSRAGAGSKTWPLAQAAEHAAPPYVSGSNR</sequence>
<keyword evidence="2" id="KW-1185">Reference proteome</keyword>
<evidence type="ECO:0000313" key="2">
    <source>
        <dbReference type="Proteomes" id="UP000050525"/>
    </source>
</evidence>
<dbReference type="EMBL" id="AKHW03001191">
    <property type="protein sequence ID" value="KYO43371.1"/>
    <property type="molecule type" value="Genomic_DNA"/>
</dbReference>
<reference evidence="1 2" key="1">
    <citation type="journal article" date="2012" name="Genome Biol.">
        <title>Sequencing three crocodilian genomes to illuminate the evolution of archosaurs and amniotes.</title>
        <authorList>
            <person name="St John J.A."/>
            <person name="Braun E.L."/>
            <person name="Isberg S.R."/>
            <person name="Miles L.G."/>
            <person name="Chong A.Y."/>
            <person name="Gongora J."/>
            <person name="Dalzell P."/>
            <person name="Moran C."/>
            <person name="Bed'hom B."/>
            <person name="Abzhanov A."/>
            <person name="Burgess S.C."/>
            <person name="Cooksey A.M."/>
            <person name="Castoe T.A."/>
            <person name="Crawford N.G."/>
            <person name="Densmore L.D."/>
            <person name="Drew J.C."/>
            <person name="Edwards S.V."/>
            <person name="Faircloth B.C."/>
            <person name="Fujita M.K."/>
            <person name="Greenwold M.J."/>
            <person name="Hoffmann F.G."/>
            <person name="Howard J.M."/>
            <person name="Iguchi T."/>
            <person name="Janes D.E."/>
            <person name="Khan S.Y."/>
            <person name="Kohno S."/>
            <person name="de Koning A.J."/>
            <person name="Lance S.L."/>
            <person name="McCarthy F.M."/>
            <person name="McCormack J.E."/>
            <person name="Merchant M.E."/>
            <person name="Peterson D.G."/>
            <person name="Pollock D.D."/>
            <person name="Pourmand N."/>
            <person name="Raney B.J."/>
            <person name="Roessler K.A."/>
            <person name="Sanford J.R."/>
            <person name="Sawyer R.H."/>
            <person name="Schmidt C.J."/>
            <person name="Triplett E.W."/>
            <person name="Tuberville T.D."/>
            <person name="Venegas-Anaya M."/>
            <person name="Howard J.T."/>
            <person name="Jarvis E.D."/>
            <person name="Guillette L.J.Jr."/>
            <person name="Glenn T.C."/>
            <person name="Green R.E."/>
            <person name="Ray D.A."/>
        </authorList>
    </citation>
    <scope>NUCLEOTIDE SEQUENCE [LARGE SCALE GENOMIC DNA]</scope>
    <source>
        <strain evidence="1">KSC_2009_1</strain>
    </source>
</reference>
<evidence type="ECO:0000313" key="1">
    <source>
        <dbReference type="EMBL" id="KYO43371.1"/>
    </source>
</evidence>
<dbReference type="AlphaFoldDB" id="A0A151P2R7"/>